<name>A0AAV4X095_9ARAC</name>
<evidence type="ECO:0000313" key="2">
    <source>
        <dbReference type="Proteomes" id="UP001054837"/>
    </source>
</evidence>
<evidence type="ECO:0000313" key="1">
    <source>
        <dbReference type="EMBL" id="GIY87244.1"/>
    </source>
</evidence>
<reference evidence="1 2" key="1">
    <citation type="submission" date="2021-06" db="EMBL/GenBank/DDBJ databases">
        <title>Caerostris darwini draft genome.</title>
        <authorList>
            <person name="Kono N."/>
            <person name="Arakawa K."/>
        </authorList>
    </citation>
    <scope>NUCLEOTIDE SEQUENCE [LARGE SCALE GENOMIC DNA]</scope>
</reference>
<sequence>MVEYLESAWLNIWNQRGGISGISTVEYLVSEWGNVSYEHNGVSCLKRAFSALFSSLKKFDKSENLIRCLNKFMD</sequence>
<gene>
    <name evidence="1" type="ORF">CDAR_516521</name>
</gene>
<dbReference type="EMBL" id="BPLQ01015319">
    <property type="protein sequence ID" value="GIY87244.1"/>
    <property type="molecule type" value="Genomic_DNA"/>
</dbReference>
<keyword evidence="2" id="KW-1185">Reference proteome</keyword>
<comment type="caution">
    <text evidence="1">The sequence shown here is derived from an EMBL/GenBank/DDBJ whole genome shotgun (WGS) entry which is preliminary data.</text>
</comment>
<dbReference type="AlphaFoldDB" id="A0AAV4X095"/>
<dbReference type="Proteomes" id="UP001054837">
    <property type="component" value="Unassembled WGS sequence"/>
</dbReference>
<protein>
    <submittedName>
        <fullName evidence="1">Uncharacterized protein</fullName>
    </submittedName>
</protein>
<organism evidence="1 2">
    <name type="scientific">Caerostris darwini</name>
    <dbReference type="NCBI Taxonomy" id="1538125"/>
    <lineage>
        <taxon>Eukaryota</taxon>
        <taxon>Metazoa</taxon>
        <taxon>Ecdysozoa</taxon>
        <taxon>Arthropoda</taxon>
        <taxon>Chelicerata</taxon>
        <taxon>Arachnida</taxon>
        <taxon>Araneae</taxon>
        <taxon>Araneomorphae</taxon>
        <taxon>Entelegynae</taxon>
        <taxon>Araneoidea</taxon>
        <taxon>Araneidae</taxon>
        <taxon>Caerostris</taxon>
    </lineage>
</organism>
<accession>A0AAV4X095</accession>
<proteinExistence type="predicted"/>